<dbReference type="InterPro" id="IPR019311">
    <property type="entry name" value="Fy-3"/>
</dbReference>
<evidence type="ECO:0000313" key="3">
    <source>
        <dbReference type="EMBL" id="CEL67314.1"/>
    </source>
</evidence>
<feature type="compositionally biased region" description="Low complexity" evidence="1">
    <location>
        <begin position="779"/>
        <end position="790"/>
    </location>
</feature>
<feature type="region of interest" description="Disordered" evidence="1">
    <location>
        <begin position="769"/>
        <end position="792"/>
    </location>
</feature>
<proteinExistence type="predicted"/>
<evidence type="ECO:0000313" key="4">
    <source>
        <dbReference type="Proteomes" id="UP000007494"/>
    </source>
</evidence>
<dbReference type="PANTHER" id="PTHR16525:SF0">
    <property type="entry name" value="PROTEIN C12ORF4"/>
    <property type="match status" value="1"/>
</dbReference>
<reference evidence="2" key="2">
    <citation type="submission" date="2011-03" db="EMBL/GenBank/DDBJ databases">
        <title>Comparative genomics and transcriptomics of Neospora caninum and Toxoplasma gondii.</title>
        <authorList>
            <person name="Reid A.J."/>
            <person name="Sohal A."/>
            <person name="Harris D."/>
            <person name="Quail M."/>
            <person name="Sanders M."/>
            <person name="Berriman M."/>
            <person name="Wastling J.M."/>
            <person name="Pain A."/>
        </authorList>
    </citation>
    <scope>NUCLEOTIDE SEQUENCE</scope>
    <source>
        <strain evidence="2">Liverpool</strain>
    </source>
</reference>
<organism evidence="2 4">
    <name type="scientific">Neospora caninum (strain Liverpool)</name>
    <dbReference type="NCBI Taxonomy" id="572307"/>
    <lineage>
        <taxon>Eukaryota</taxon>
        <taxon>Sar</taxon>
        <taxon>Alveolata</taxon>
        <taxon>Apicomplexa</taxon>
        <taxon>Conoidasida</taxon>
        <taxon>Coccidia</taxon>
        <taxon>Eucoccidiorida</taxon>
        <taxon>Eimeriorina</taxon>
        <taxon>Sarcocystidae</taxon>
        <taxon>Neospora</taxon>
    </lineage>
</organism>
<sequence length="1620" mass="172915">MASSDCLSFLLSNVLSASAPLSNCSEDDPLVVHSPAPVFQRRAYEEKFADREIDNRSTRVLKGCSFPGHFLILNLSDEEDLEDKLDGLVVSSCPSSSLSPARLRALKIHVLRSLLLNLNFLRPPLLPLILQPKWAVEHWLQTPEGRSRRQHSRSLLQPGKTDARLRNSNCIGSSAFPPLECVVLSLLSWRPLLFTSVEVGAAHALGIHPSAAETASAALLAGAVAGQKRRSSRDVRLSLCPDGERWYGRSSSRIQETNGSPVMATHHASEGARTRVPFTHEKEANDSGHRSLGVSCDTLPSAVHDILSSARIPGTCHKFPASLCPRVAVMRAIAYWYCLEQLQHPDPWPSSADADSGGDRWMRPGKPTPSDLLHDNSQAGSSGTPLSDAFWSAASPSTRLTLGARVSSLDGPGGAGGGGTSHEAGGVALEVSPVNDAASGGFSGGVCGAYDNKTGICEGRFRVRERNTPSCGSRLLSQLQDSFDSAMMAVLERQQESLVQLRDRQSTEMEEACGRREEQVAWETSGCSTNDSLITRRKAGEHEAGSVFPDDAAVKKSVITKGSDSQLAATGERASRAEDAQTSSTTRETQGTHSHHTHPPDNVSRNPAPAFGQSAKEAVGIAGDQMIIDRSHEETAGVEALVLQHVSEFELLELHWRAERALLKQQHLQDLKDVAIDLYLLHKAALDGHDSPLILPALPSAQESDLLPADWHSHYRPDLEEAVAGLQQRDAEGGAYSRGSKTAGQVCSGGQVMLCSDWQRIKDEGNERIGDSARPAVPPLLSSSPVTTLSEGTAVRPTKATSNEEAIVFKNGSRVVGTAADLGLATGTSVLERNLSFRPRPWQRQPHTPHPVLDIVTPTSLLRRLIEHRRRQHRDRRTEGRKRLEDGRQVESQGAPVSYSRSSDALPPLSRRNSYSDMGAAPASVSRGPSARQSQSSTSVVTPGKRPALPSSHKGDGEKPSRRTLAEEPFIFPSVVDIDALLSPSAWEEGLRAWPEEQLLMRLRQHAVLPLMFGQQRKRSFVIRICTGNVTDIAEQASSTSAAGGQGYSGAVASGFGERTPKKPDDSGHPSGAGAPIRDRPEHPCGARADYLCGMTAAYDYQATECPSRANFFWVDSVRSPFYARQYCSDDALGCGAPGSVVGAMTRRRESFPSTPNSRGQTSGVDHAAGDAVTSSVTAARSAPSNVPENPTPLSSSPYAGQAAARGRASKPAATEGEDLRGGHPATGAGNGCSSSFSLVGPTHSPLVAIVLPVAGSVKLHAPAYQQWRARTAAASDFVFPGIDEQHRMLDVHLSRRKAALLTERRFSGVLSQQDNVAEGAGEQGGALSAHTAFPPALDVGEIFVSRHSNNGGVSVVFHLVVSGTANSSGSGGGRVDVSPPRSHRNVAHRTGASLPSTRGIDPTMQTSGVESKGVGESRRGESALTTSVAEPGKWDARGGASVSADEQSGLSLASLREGTLGVNEVDVTSQWASASVIEHEASLSCELQWGLKEILDVSSTAGIRTLVMPLLLMEGGAADCSLPFALLQRRVFQVLRCVINGLRSLADSSDCTPQLRQVVLVLPQQSQQHETGKGVARGGDAVGDAGGEWKAQDQRWIDDILNSAINFIRNSTHCCTLLK</sequence>
<feature type="compositionally biased region" description="Polar residues" evidence="1">
    <location>
        <begin position="931"/>
        <end position="941"/>
    </location>
</feature>
<reference evidence="3" key="4">
    <citation type="journal article" date="2015" name="PLoS ONE">
        <title>Comprehensive Evaluation of Toxoplasma gondii VEG and Neospora caninum LIV Genomes with Tachyzoite Stage Transcriptome and Proteome Defines Novel Transcript Features.</title>
        <authorList>
            <person name="Ramaprasad A."/>
            <person name="Mourier T."/>
            <person name="Naeem R."/>
            <person name="Malas T.B."/>
            <person name="Moussa E."/>
            <person name="Panigrahi A."/>
            <person name="Vermont S.J."/>
            <person name="Otto T.D."/>
            <person name="Wastling J."/>
            <person name="Pain A."/>
        </authorList>
    </citation>
    <scope>NUCLEOTIDE SEQUENCE</scope>
    <source>
        <strain evidence="3">Liverpool</strain>
    </source>
</reference>
<protein>
    <submittedName>
        <fullName evidence="2">Uncharacterized protein</fullName>
    </submittedName>
</protein>
<feature type="compositionally biased region" description="Polar residues" evidence="1">
    <location>
        <begin position="1187"/>
        <end position="1199"/>
    </location>
</feature>
<accession>F0VHW7</accession>
<reference evidence="2" key="1">
    <citation type="submission" date="2011-02" db="EMBL/GenBank/DDBJ databases">
        <authorList>
            <person name="Aslett M."/>
        </authorList>
    </citation>
    <scope>NUCLEOTIDE SEQUENCE</scope>
    <source>
        <strain evidence="2">Liverpool</strain>
    </source>
</reference>
<dbReference type="OrthoDB" id="415359at2759"/>
<evidence type="ECO:0000256" key="1">
    <source>
        <dbReference type="SAM" id="MobiDB-lite"/>
    </source>
</evidence>
<feature type="region of interest" description="Disordered" evidence="1">
    <location>
        <begin position="1148"/>
        <end position="1167"/>
    </location>
</feature>
<feature type="compositionally biased region" description="Basic and acidic residues" evidence="1">
    <location>
        <begin position="1059"/>
        <end position="1068"/>
    </location>
</feature>
<dbReference type="EMBL" id="FR823390">
    <property type="protein sequence ID" value="CBZ53328.1"/>
    <property type="molecule type" value="Genomic_DNA"/>
</dbReference>
<feature type="compositionally biased region" description="Low complexity" evidence="1">
    <location>
        <begin position="1203"/>
        <end position="1214"/>
    </location>
</feature>
<reference evidence="4" key="3">
    <citation type="journal article" date="2012" name="PLoS Pathog.">
        <title>Comparative genomics of the apicomplexan parasites Toxoplasma gondii and Neospora caninum: Coccidia differing in host range and transmission strategy.</title>
        <authorList>
            <person name="Reid A.J."/>
            <person name="Vermont S.J."/>
            <person name="Cotton J.A."/>
            <person name="Harris D."/>
            <person name="Hill-Cawthorne G.A."/>
            <person name="Konen-Waisman S."/>
            <person name="Latham S.M."/>
            <person name="Mourier T."/>
            <person name="Norton R."/>
            <person name="Quail M.A."/>
            <person name="Sanders M."/>
            <person name="Shanmugam D."/>
            <person name="Sohal A."/>
            <person name="Wasmuth J.D."/>
            <person name="Brunk B."/>
            <person name="Grigg M.E."/>
            <person name="Howard J.C."/>
            <person name="Parkinson J."/>
            <person name="Roos D.S."/>
            <person name="Trees A.J."/>
            <person name="Berriman M."/>
            <person name="Pain A."/>
            <person name="Wastling J.M."/>
        </authorList>
    </citation>
    <scope>NUCLEOTIDE SEQUENCE [LARGE SCALE GENOMIC DNA]</scope>
    <source>
        <strain evidence="4">Liverpool</strain>
    </source>
</reference>
<feature type="compositionally biased region" description="Polar residues" evidence="1">
    <location>
        <begin position="1152"/>
        <end position="1164"/>
    </location>
</feature>
<dbReference type="RefSeq" id="XP_003883360.1">
    <property type="nucleotide sequence ID" value="XM_003883311.1"/>
</dbReference>
<dbReference type="eggNOG" id="ENOG502R016">
    <property type="taxonomic scope" value="Eukaryota"/>
</dbReference>
<evidence type="ECO:0000313" key="2">
    <source>
        <dbReference type="EMBL" id="CBZ53328.1"/>
    </source>
</evidence>
<dbReference type="Pfam" id="PF10154">
    <property type="entry name" value="Fy-3"/>
    <property type="match status" value="1"/>
</dbReference>
<feature type="compositionally biased region" description="Basic residues" evidence="1">
    <location>
        <begin position="866"/>
        <end position="875"/>
    </location>
</feature>
<feature type="region of interest" description="Disordered" evidence="1">
    <location>
        <begin position="562"/>
        <end position="610"/>
    </location>
</feature>
<dbReference type="Proteomes" id="UP000007494">
    <property type="component" value="Chromosome VIII"/>
</dbReference>
<feature type="compositionally biased region" description="Low complexity" evidence="1">
    <location>
        <begin position="1173"/>
        <end position="1185"/>
    </location>
</feature>
<feature type="region of interest" description="Disordered" evidence="1">
    <location>
        <begin position="1366"/>
        <end position="1442"/>
    </location>
</feature>
<keyword evidence="4" id="KW-1185">Reference proteome</keyword>
<name>F0VHW7_NEOCL</name>
<feature type="compositionally biased region" description="Polar residues" evidence="1">
    <location>
        <begin position="580"/>
        <end position="592"/>
    </location>
</feature>
<feature type="compositionally biased region" description="Basic and acidic residues" evidence="1">
    <location>
        <begin position="876"/>
        <end position="889"/>
    </location>
</feature>
<dbReference type="InParanoid" id="F0VHW7"/>
<gene>
    <name evidence="3" type="ORF">BN1204_031150</name>
    <name evidence="2" type="ORF">NCLIV_031150</name>
</gene>
<dbReference type="EMBL" id="LN714483">
    <property type="protein sequence ID" value="CEL67314.1"/>
    <property type="molecule type" value="Genomic_DNA"/>
</dbReference>
<feature type="region of interest" description="Disordered" evidence="1">
    <location>
        <begin position="347"/>
        <end position="388"/>
    </location>
</feature>
<feature type="region of interest" description="Disordered" evidence="1">
    <location>
        <begin position="1173"/>
        <end position="1229"/>
    </location>
</feature>
<feature type="compositionally biased region" description="Basic and acidic residues" evidence="1">
    <location>
        <begin position="953"/>
        <end position="964"/>
    </location>
</feature>
<dbReference type="GeneID" id="13443767"/>
<feature type="compositionally biased region" description="Polar residues" evidence="1">
    <location>
        <begin position="375"/>
        <end position="385"/>
    </location>
</feature>
<feature type="region of interest" description="Disordered" evidence="1">
    <location>
        <begin position="866"/>
        <end position="964"/>
    </location>
</feature>
<dbReference type="PANTHER" id="PTHR16525">
    <property type="entry name" value="PROTEIN C12ORF4"/>
    <property type="match status" value="1"/>
</dbReference>
<feature type="region of interest" description="Disordered" evidence="1">
    <location>
        <begin position="1038"/>
        <end position="1081"/>
    </location>
</feature>
<dbReference type="GO" id="GO:0005737">
    <property type="term" value="C:cytoplasm"/>
    <property type="evidence" value="ECO:0007669"/>
    <property type="project" value="TreeGrafter"/>
</dbReference>
<dbReference type="OMA" id="HRMLDVH"/>
<dbReference type="VEuPathDB" id="ToxoDB:NCLIV_031150"/>